<evidence type="ECO:0000313" key="6">
    <source>
        <dbReference type="EMBL" id="QYD69448.1"/>
    </source>
</evidence>
<reference evidence="6 7" key="1">
    <citation type="submission" date="2021-07" db="EMBL/GenBank/DDBJ databases">
        <title>Paraburkholderia edwinii protects Aspergillus sp. from phenazines by acting as a toxin sponge.</title>
        <authorList>
            <person name="Dahlstrom K.M."/>
            <person name="Newman D.K."/>
        </authorList>
    </citation>
    <scope>NUCLEOTIDE SEQUENCE [LARGE SCALE GENOMIC DNA]</scope>
    <source>
        <strain evidence="6 7">Pe01</strain>
    </source>
</reference>
<dbReference type="NCBIfam" id="TIGR01646">
    <property type="entry name" value="vgr_GE"/>
    <property type="match status" value="1"/>
</dbReference>
<dbReference type="SUPFAM" id="SSF69279">
    <property type="entry name" value="Phage tail proteins"/>
    <property type="match status" value="2"/>
</dbReference>
<sequence length="706" mass="78268">MPKFTATRTISARGASLPTSVSGEPLLKLRSVRGTERLSEIYEYSLHLYTPADPSLSDELTSNLDLKAMIGKSLTVTIDLDGAGASSRSPAPQANTGAGKREISGLVFAAKYLGRNARQSHYQITIKPWIELARQRTDYRIFQRQSVVEIIDSVLKDQYMYSYVKRLSNDYAKLEYQVQYGESDFAFIQRLMQEHGIYWFFEHSNGFHRMVLVDQISAHKFADSEAYRTLLYKTSDGRIDEEHISEFDITQSLRPGVWTTDDYDFTKPKAVITASNELPQHTAHNQLERYEWPGDYVDPAQGDAFARVRMQQLRAEGETGHGKGNVRNIACGTVFELDRYPVGSANQKYLVLGATFDGREIVDATQTGDYAITTEFDVQPANTMYRPRRTISRPRTTGPQTAIVTGAPGSEIWTNEYGQVKLKFHWDRSPVKDQNSSCWVRVSYPWTGTNYGSINIPRVGTEVIVDFENGDPDRPIVTGRVYNAASMPPWTLPDNATQSGTLTRSSKNGAYGNANAIRFEDRTGAEELWIHAEKDQRIEVEHDESHWVGNDRKKKIDGNETVHVQKNRTETVAMNETIAVGMNRTEAVGMNETVVVGLNRMISTLVSQEVSVGMNGMYSVGVMRTDSVGVNYQLSVGQNLQASAGKVLNVSSGGTAAYTAKDKLTLQCGQAAISLESNGNIVISGKIVGIQGAQQVGINGGVVDIN</sequence>
<dbReference type="InterPro" id="IPR006533">
    <property type="entry name" value="T6SS_Vgr_RhsGE"/>
</dbReference>
<dbReference type="NCBIfam" id="TIGR03361">
    <property type="entry name" value="VI_Rhs_Vgr"/>
    <property type="match status" value="1"/>
</dbReference>
<dbReference type="Proteomes" id="UP000826462">
    <property type="component" value="Chromosome 1"/>
</dbReference>
<keyword evidence="3" id="KW-0964">Secreted</keyword>
<name>A0ABX8UK91_9BURK</name>
<dbReference type="SUPFAM" id="SSF69255">
    <property type="entry name" value="gp5 N-terminal domain-like"/>
    <property type="match status" value="1"/>
</dbReference>
<dbReference type="Gene3D" id="4.10.220.110">
    <property type="match status" value="1"/>
</dbReference>
<dbReference type="Pfam" id="PF04717">
    <property type="entry name" value="Phage_base_V"/>
    <property type="match status" value="1"/>
</dbReference>
<feature type="domain" description="Gp5/Type VI secretion system Vgr protein OB-fold" evidence="4">
    <location>
        <begin position="418"/>
        <end position="482"/>
    </location>
</feature>
<dbReference type="InterPro" id="IPR054030">
    <property type="entry name" value="Gp5_Vgr_C"/>
</dbReference>
<dbReference type="PANTHER" id="PTHR32305">
    <property type="match status" value="1"/>
</dbReference>
<feature type="domain" description="Gp5/Type VI secretion system Vgr C-terminal trimerisation" evidence="5">
    <location>
        <begin position="499"/>
        <end position="610"/>
    </location>
</feature>
<accession>A0ABX8UK91</accession>
<evidence type="ECO:0000313" key="7">
    <source>
        <dbReference type="Proteomes" id="UP000826462"/>
    </source>
</evidence>
<dbReference type="InterPro" id="IPR006531">
    <property type="entry name" value="Gp5/Vgr_OB"/>
</dbReference>
<evidence type="ECO:0000256" key="1">
    <source>
        <dbReference type="ARBA" id="ARBA00004613"/>
    </source>
</evidence>
<organism evidence="6 7">
    <name type="scientific">Paraburkholderia edwinii</name>
    <dbReference type="NCBI Taxonomy" id="2861782"/>
    <lineage>
        <taxon>Bacteria</taxon>
        <taxon>Pseudomonadati</taxon>
        <taxon>Pseudomonadota</taxon>
        <taxon>Betaproteobacteria</taxon>
        <taxon>Burkholderiales</taxon>
        <taxon>Burkholderiaceae</taxon>
        <taxon>Paraburkholderia</taxon>
    </lineage>
</organism>
<dbReference type="Pfam" id="PF05954">
    <property type="entry name" value="Phage_GPD"/>
    <property type="match status" value="1"/>
</dbReference>
<dbReference type="PANTHER" id="PTHR32305:SF15">
    <property type="entry name" value="PROTEIN RHSA-RELATED"/>
    <property type="match status" value="1"/>
</dbReference>
<dbReference type="InterPro" id="IPR050708">
    <property type="entry name" value="T6SS_VgrG/RHS"/>
</dbReference>
<evidence type="ECO:0000259" key="5">
    <source>
        <dbReference type="Pfam" id="PF22178"/>
    </source>
</evidence>
<dbReference type="RefSeq" id="WP_219798793.1">
    <property type="nucleotide sequence ID" value="NZ_CP080095.1"/>
</dbReference>
<dbReference type="Gene3D" id="2.40.50.230">
    <property type="entry name" value="Gp5 N-terminal domain"/>
    <property type="match status" value="1"/>
</dbReference>
<proteinExistence type="inferred from homology"/>
<keyword evidence="7" id="KW-1185">Reference proteome</keyword>
<dbReference type="Pfam" id="PF22178">
    <property type="entry name" value="Gp5_trimer_C"/>
    <property type="match status" value="1"/>
</dbReference>
<evidence type="ECO:0000256" key="3">
    <source>
        <dbReference type="ARBA" id="ARBA00022525"/>
    </source>
</evidence>
<evidence type="ECO:0000259" key="4">
    <source>
        <dbReference type="Pfam" id="PF04717"/>
    </source>
</evidence>
<dbReference type="InterPro" id="IPR017847">
    <property type="entry name" value="T6SS_RhsGE_Vgr_subset"/>
</dbReference>
<dbReference type="EMBL" id="CP080095">
    <property type="protein sequence ID" value="QYD69448.1"/>
    <property type="molecule type" value="Genomic_DNA"/>
</dbReference>
<dbReference type="Gene3D" id="3.55.50.10">
    <property type="entry name" value="Baseplate protein-like domains"/>
    <property type="match status" value="1"/>
</dbReference>
<protein>
    <submittedName>
        <fullName evidence="6">Type VI secretion system tip protein VgrG</fullName>
    </submittedName>
</protein>
<dbReference type="InterPro" id="IPR037026">
    <property type="entry name" value="Vgr_OB-fold_dom_sf"/>
</dbReference>
<dbReference type="SUPFAM" id="SSF69349">
    <property type="entry name" value="Phage fibre proteins"/>
    <property type="match status" value="1"/>
</dbReference>
<comment type="similarity">
    <text evidence="2">Belongs to the VgrG protein family.</text>
</comment>
<dbReference type="Gene3D" id="2.30.110.50">
    <property type="match status" value="1"/>
</dbReference>
<gene>
    <name evidence="6" type="primary">vgrG</name>
    <name evidence="6" type="ORF">KZJ38_03500</name>
</gene>
<comment type="subcellular location">
    <subcellularLocation>
        <location evidence="1">Secreted</location>
    </subcellularLocation>
</comment>
<evidence type="ECO:0000256" key="2">
    <source>
        <dbReference type="ARBA" id="ARBA00005558"/>
    </source>
</evidence>